<gene>
    <name evidence="1" type="ORF">BJY01DRAFT_214307</name>
</gene>
<keyword evidence="2" id="KW-1185">Reference proteome</keyword>
<evidence type="ECO:0000313" key="1">
    <source>
        <dbReference type="EMBL" id="KAL2845463.1"/>
    </source>
</evidence>
<organism evidence="1 2">
    <name type="scientific">Aspergillus pseudoustus</name>
    <dbReference type="NCBI Taxonomy" id="1810923"/>
    <lineage>
        <taxon>Eukaryota</taxon>
        <taxon>Fungi</taxon>
        <taxon>Dikarya</taxon>
        <taxon>Ascomycota</taxon>
        <taxon>Pezizomycotina</taxon>
        <taxon>Eurotiomycetes</taxon>
        <taxon>Eurotiomycetidae</taxon>
        <taxon>Eurotiales</taxon>
        <taxon>Aspergillaceae</taxon>
        <taxon>Aspergillus</taxon>
        <taxon>Aspergillus subgen. Nidulantes</taxon>
    </lineage>
</organism>
<reference evidence="1 2" key="1">
    <citation type="submission" date="2024-07" db="EMBL/GenBank/DDBJ databases">
        <title>Section-level genome sequencing and comparative genomics of Aspergillus sections Usti and Cavernicolus.</title>
        <authorList>
            <consortium name="Lawrence Berkeley National Laboratory"/>
            <person name="Nybo J.L."/>
            <person name="Vesth T.C."/>
            <person name="Theobald S."/>
            <person name="Frisvad J.C."/>
            <person name="Larsen T.O."/>
            <person name="Kjaerboelling I."/>
            <person name="Rothschild-Mancinelli K."/>
            <person name="Lyhne E.K."/>
            <person name="Kogle M.E."/>
            <person name="Barry K."/>
            <person name="Clum A."/>
            <person name="Na H."/>
            <person name="Ledsgaard L."/>
            <person name="Lin J."/>
            <person name="Lipzen A."/>
            <person name="Kuo A."/>
            <person name="Riley R."/>
            <person name="Mondo S."/>
            <person name="Labutti K."/>
            <person name="Haridas S."/>
            <person name="Pangalinan J."/>
            <person name="Salamov A.A."/>
            <person name="Simmons B.A."/>
            <person name="Magnuson J.K."/>
            <person name="Chen J."/>
            <person name="Drula E."/>
            <person name="Henrissat B."/>
            <person name="Wiebenga A."/>
            <person name="Lubbers R.J."/>
            <person name="Gomes A.C."/>
            <person name="Makela M.R."/>
            <person name="Stajich J."/>
            <person name="Grigoriev I.V."/>
            <person name="Mortensen U.H."/>
            <person name="De Vries R.P."/>
            <person name="Baker S.E."/>
            <person name="Andersen M.R."/>
        </authorList>
    </citation>
    <scope>NUCLEOTIDE SEQUENCE [LARGE SCALE GENOMIC DNA]</scope>
    <source>
        <strain evidence="1 2">CBS 123904</strain>
    </source>
</reference>
<comment type="caution">
    <text evidence="1">The sequence shown here is derived from an EMBL/GenBank/DDBJ whole genome shotgun (WGS) entry which is preliminary data.</text>
</comment>
<sequence length="60" mass="6788">MGIHRVRWASTSGDCCGLSSGPCGWPECLQFTPEWHSVLISWVASSCKLLLLLVRPRRFR</sequence>
<name>A0ABR4JZF8_9EURO</name>
<accession>A0ABR4JZF8</accession>
<protein>
    <submittedName>
        <fullName evidence="1">Uncharacterized protein</fullName>
    </submittedName>
</protein>
<evidence type="ECO:0000313" key="2">
    <source>
        <dbReference type="Proteomes" id="UP001610446"/>
    </source>
</evidence>
<proteinExistence type="predicted"/>
<dbReference type="EMBL" id="JBFXLU010000072">
    <property type="protein sequence ID" value="KAL2845463.1"/>
    <property type="molecule type" value="Genomic_DNA"/>
</dbReference>
<dbReference type="Proteomes" id="UP001610446">
    <property type="component" value="Unassembled WGS sequence"/>
</dbReference>